<organism evidence="1">
    <name type="scientific">Meiothermus ruber</name>
    <dbReference type="NCBI Taxonomy" id="277"/>
    <lineage>
        <taxon>Bacteria</taxon>
        <taxon>Thermotogati</taxon>
        <taxon>Deinococcota</taxon>
        <taxon>Deinococci</taxon>
        <taxon>Thermales</taxon>
        <taxon>Thermaceae</taxon>
        <taxon>Meiothermus</taxon>
    </lineage>
</organism>
<dbReference type="SUPFAM" id="SSF143592">
    <property type="entry name" value="TTHA1528-like"/>
    <property type="match status" value="1"/>
</dbReference>
<dbReference type="InterPro" id="IPR036828">
    <property type="entry name" value="TTHA1528-like_sf"/>
</dbReference>
<accession>A0A7C3HFN1</accession>
<dbReference type="Gene3D" id="3.40.1530.10">
    <property type="entry name" value="TTHA1528-like"/>
    <property type="match status" value="1"/>
</dbReference>
<evidence type="ECO:0000313" key="1">
    <source>
        <dbReference type="EMBL" id="HFG21338.1"/>
    </source>
</evidence>
<dbReference type="InterPro" id="IPR024443">
    <property type="entry name" value="DUF3197"/>
</dbReference>
<name>A0A7C3HFN1_MEIRU</name>
<protein>
    <submittedName>
        <fullName evidence="1">DUF3197 domain-containing protein</fullName>
    </submittedName>
</protein>
<dbReference type="Pfam" id="PF11432">
    <property type="entry name" value="DUF3197"/>
    <property type="match status" value="1"/>
</dbReference>
<reference evidence="1" key="1">
    <citation type="journal article" date="2020" name="mSystems">
        <title>Genome- and Community-Level Interaction Insights into Carbon Utilization and Element Cycling Functions of Hydrothermarchaeota in Hydrothermal Sediment.</title>
        <authorList>
            <person name="Zhou Z."/>
            <person name="Liu Y."/>
            <person name="Xu W."/>
            <person name="Pan J."/>
            <person name="Luo Z.H."/>
            <person name="Li M."/>
        </authorList>
    </citation>
    <scope>NUCLEOTIDE SEQUENCE [LARGE SCALE GENOMIC DNA]</scope>
    <source>
        <strain evidence="1">SpSt-524</strain>
    </source>
</reference>
<sequence length="136" mass="15400">MEIVGLRGAPQETLRALKEALKGIDFPEAVVTYITDWQDQRARARFAVFVRQGKHLVLSRDAFGPRFGLEGDVALKELTLWFIERGVTEFREAVIPPSEYAALFELEAEEAQKLIVASSNPTDPALYVKREFTSRM</sequence>
<comment type="caution">
    <text evidence="1">The sequence shown here is derived from an EMBL/GenBank/DDBJ whole genome shotgun (WGS) entry which is preliminary data.</text>
</comment>
<proteinExistence type="predicted"/>
<gene>
    <name evidence="1" type="ORF">ENS82_11640</name>
</gene>
<dbReference type="AlphaFoldDB" id="A0A7C3HFN1"/>
<dbReference type="EMBL" id="DSWI01000026">
    <property type="protein sequence ID" value="HFG21338.1"/>
    <property type="molecule type" value="Genomic_DNA"/>
</dbReference>